<dbReference type="Pfam" id="PF13442">
    <property type="entry name" value="Cytochrome_CBB3"/>
    <property type="match status" value="1"/>
</dbReference>
<dbReference type="PANTHER" id="PTHR40942:SF4">
    <property type="entry name" value="CYTOCHROME C5"/>
    <property type="match status" value="1"/>
</dbReference>
<evidence type="ECO:0000256" key="2">
    <source>
        <dbReference type="ARBA" id="ARBA00022617"/>
    </source>
</evidence>
<reference evidence="9" key="1">
    <citation type="submission" date="2021-08" db="EMBL/GenBank/DDBJ databases">
        <title>Complete genome sequence of Pseudomonas phytophila.</title>
        <authorList>
            <person name="Weir B.S."/>
            <person name="Templeton M.D."/>
            <person name="Arshed S."/>
            <person name="Andersen M.T."/>
            <person name="Jayaraman J."/>
        </authorList>
    </citation>
    <scope>NUCLEOTIDE SEQUENCE</scope>
    <source>
        <strain evidence="9">ICMP 23753</strain>
    </source>
</reference>
<keyword evidence="3 6" id="KW-0479">Metal-binding</keyword>
<evidence type="ECO:0000256" key="7">
    <source>
        <dbReference type="SAM" id="SignalP"/>
    </source>
</evidence>
<evidence type="ECO:0000256" key="5">
    <source>
        <dbReference type="ARBA" id="ARBA00023004"/>
    </source>
</evidence>
<keyword evidence="10" id="KW-1185">Reference proteome</keyword>
<accession>A0ABY6FEU9</accession>
<dbReference type="PRINTS" id="PR00607">
    <property type="entry name" value="CYTCHROMECIE"/>
</dbReference>
<feature type="domain" description="Cytochrome c" evidence="8">
    <location>
        <begin position="58"/>
        <end position="140"/>
    </location>
</feature>
<keyword evidence="5 6" id="KW-0408">Iron</keyword>
<keyword evidence="2 6" id="KW-0349">Heme</keyword>
<evidence type="ECO:0000256" key="4">
    <source>
        <dbReference type="ARBA" id="ARBA00022982"/>
    </source>
</evidence>
<name>A0ABY6FEU9_9PSED</name>
<dbReference type="Proteomes" id="UP001063228">
    <property type="component" value="Chromosome"/>
</dbReference>
<dbReference type="SUPFAM" id="SSF46626">
    <property type="entry name" value="Cytochrome c"/>
    <property type="match status" value="1"/>
</dbReference>
<dbReference type="EMBL" id="CP081201">
    <property type="protein sequence ID" value="UXZ96376.1"/>
    <property type="molecule type" value="Genomic_DNA"/>
</dbReference>
<dbReference type="RefSeq" id="WP_263269426.1">
    <property type="nucleotide sequence ID" value="NZ_CP081201.1"/>
</dbReference>
<feature type="chain" id="PRO_5045346911" evidence="7">
    <location>
        <begin position="24"/>
        <end position="140"/>
    </location>
</feature>
<sequence>MNLTNKILAIAAALAFWAFSAQAATSEEIAKRLEPVGQVCIQGKECAGMGVVVSAGSGAAKNPDDIIAKHCTACHSIGLLNAPKIGDTAAWKERADQQGGLDGLLAKAITGLNAMPAKGTCGDCTDDELKSAIQKMSGLK</sequence>
<feature type="signal peptide" evidence="7">
    <location>
        <begin position="1"/>
        <end position="23"/>
    </location>
</feature>
<evidence type="ECO:0000256" key="3">
    <source>
        <dbReference type="ARBA" id="ARBA00022723"/>
    </source>
</evidence>
<evidence type="ECO:0000259" key="8">
    <source>
        <dbReference type="PROSITE" id="PS51007"/>
    </source>
</evidence>
<keyword evidence="4" id="KW-0249">Electron transport</keyword>
<dbReference type="PANTHER" id="PTHR40942">
    <property type="match status" value="1"/>
</dbReference>
<dbReference type="InterPro" id="IPR009056">
    <property type="entry name" value="Cyt_c-like_dom"/>
</dbReference>
<evidence type="ECO:0000256" key="1">
    <source>
        <dbReference type="ARBA" id="ARBA00022448"/>
    </source>
</evidence>
<keyword evidence="1" id="KW-0813">Transport</keyword>
<dbReference type="InterPro" id="IPR002323">
    <property type="entry name" value="Cyt_CIE"/>
</dbReference>
<gene>
    <name evidence="9" type="ORF">K3169_00205</name>
</gene>
<evidence type="ECO:0000256" key="6">
    <source>
        <dbReference type="PROSITE-ProRule" id="PRU00433"/>
    </source>
</evidence>
<dbReference type="Gene3D" id="1.10.760.10">
    <property type="entry name" value="Cytochrome c-like domain"/>
    <property type="match status" value="1"/>
</dbReference>
<dbReference type="PROSITE" id="PS51007">
    <property type="entry name" value="CYTC"/>
    <property type="match status" value="1"/>
</dbReference>
<evidence type="ECO:0000313" key="10">
    <source>
        <dbReference type="Proteomes" id="UP001063228"/>
    </source>
</evidence>
<organism evidence="9 10">
    <name type="scientific">Pseudomonas phytophila</name>
    <dbReference type="NCBI Taxonomy" id="2867264"/>
    <lineage>
        <taxon>Bacteria</taxon>
        <taxon>Pseudomonadati</taxon>
        <taxon>Pseudomonadota</taxon>
        <taxon>Gammaproteobacteria</taxon>
        <taxon>Pseudomonadales</taxon>
        <taxon>Pseudomonadaceae</taxon>
        <taxon>Pseudomonas</taxon>
    </lineage>
</organism>
<evidence type="ECO:0000313" key="9">
    <source>
        <dbReference type="EMBL" id="UXZ96376.1"/>
    </source>
</evidence>
<proteinExistence type="predicted"/>
<keyword evidence="7" id="KW-0732">Signal</keyword>
<dbReference type="InterPro" id="IPR036909">
    <property type="entry name" value="Cyt_c-like_dom_sf"/>
</dbReference>
<protein>
    <submittedName>
        <fullName evidence="9">C-type cytochrome</fullName>
    </submittedName>
</protein>